<protein>
    <submittedName>
        <fullName evidence="1">DUF5131 family protein</fullName>
    </submittedName>
</protein>
<dbReference type="EMBL" id="CP043311">
    <property type="protein sequence ID" value="QEY65001.1"/>
    <property type="molecule type" value="Genomic_DNA"/>
</dbReference>
<keyword evidence="2" id="KW-1185">Reference proteome</keyword>
<dbReference type="KEGG" id="plal:FXN65_24150"/>
<evidence type="ECO:0000313" key="1">
    <source>
        <dbReference type="EMBL" id="QEY65001.1"/>
    </source>
</evidence>
<reference evidence="1 2" key="1">
    <citation type="submission" date="2019-08" db="EMBL/GenBank/DDBJ databases">
        <title>Whole-genome Sequencing of e-waste polymer degrading bacterium Pseudomonas sp. strain PE08.</title>
        <authorList>
            <person name="Kirdat K."/>
            <person name="Debbarma P."/>
            <person name="Narawade N."/>
            <person name="Suyal D."/>
            <person name="Thorat V."/>
            <person name="Shouche Y."/>
            <person name="Goel R."/>
            <person name="Yadav A."/>
        </authorList>
    </citation>
    <scope>NUCLEOTIDE SEQUENCE [LARGE SCALE GENOMIC DNA]</scope>
    <source>
        <strain evidence="1 2">PE08</strain>
    </source>
</reference>
<dbReference type="RefSeq" id="WP_151137156.1">
    <property type="nucleotide sequence ID" value="NZ_CP043311.1"/>
</dbReference>
<accession>A0A5J6QUK9</accession>
<dbReference type="Proteomes" id="UP000327179">
    <property type="component" value="Chromosome"/>
</dbReference>
<evidence type="ECO:0000313" key="2">
    <source>
        <dbReference type="Proteomes" id="UP000327179"/>
    </source>
</evidence>
<gene>
    <name evidence="1" type="ORF">FXN65_24150</name>
</gene>
<name>A0A5J6QUK9_9GAMM</name>
<dbReference type="Pfam" id="PF07505">
    <property type="entry name" value="DUF5131"/>
    <property type="match status" value="2"/>
</dbReference>
<proteinExistence type="predicted"/>
<dbReference type="AlphaFoldDB" id="A0A5J6QUK9"/>
<sequence>MSTQTRIEWTEMTWNPIVGRTKVSPACKNCHAENMVRRVQAMGSYTPPSDAWLGGAMEDRAYGIPRMDYLRQVPAAIRLLPTALRLEDLYRLDLTDIHRVIVGGKSENSARQMKQKWAEIPLLQLA</sequence>
<dbReference type="InterPro" id="IPR011101">
    <property type="entry name" value="DUF5131"/>
</dbReference>
<organism evidence="1 2">
    <name type="scientific">Metapseudomonas lalkuanensis</name>
    <dbReference type="NCBI Taxonomy" id="2604832"/>
    <lineage>
        <taxon>Bacteria</taxon>
        <taxon>Pseudomonadati</taxon>
        <taxon>Pseudomonadota</taxon>
        <taxon>Gammaproteobacteria</taxon>
        <taxon>Pseudomonadales</taxon>
        <taxon>Pseudomonadaceae</taxon>
        <taxon>Metapseudomonas</taxon>
    </lineage>
</organism>